<dbReference type="PANTHER" id="PTHR10668">
    <property type="entry name" value="PHYTOENE DEHYDROGENASE"/>
    <property type="match status" value="1"/>
</dbReference>
<dbReference type="InterPro" id="IPR002937">
    <property type="entry name" value="Amino_oxidase"/>
</dbReference>
<sequence length="521" mass="54680">MTEETRAGDLPESVDAIVVGAGHNGLVCAGYLAAAGLEVLVLEARDVPGGDTVTEELTLPGFAHDSCSSAHVLIQSNPLIRDDELGLIGVHGLEYAMTDPAVVLPQPGGETLVMHRDLGRTADEIARWSRTDAEAFRRLMGEWSDGLAAEHARWSSHMAPGDAGGRYQALRRRSAWDVVHERFEHPVIRSFLLWLSLATIQDPRRPGTGVLPPSITAGRVAFGWTTPVGGSSALPAALIRQIQAHGGRVACSAPVSSVDVEGGRAVAVRTSDGRRVRAREAVVSSAHLARLADMISGADAPADLAEARRTWRPGLSVFAVHAALRRDIAFPGSGGPIASAAAGFGTADGIARQMEAFHRGEPDAADPWLLVVDQTVVDPGRAPGGGATFKILTVAPYERADGRSWEETKDEHAEALIGLVRSRAVGLAPDDILALRAESPVDVAAHNMHNLGGSCHGGEFLLPSGEVIPGWLSYRSSIPGLFLTGATTHPGGSVSGRPGRNAARTVLTDLGIDPAKVMGPL</sequence>
<dbReference type="GO" id="GO:0016491">
    <property type="term" value="F:oxidoreductase activity"/>
    <property type="evidence" value="ECO:0007669"/>
    <property type="project" value="InterPro"/>
</dbReference>
<comment type="subunit">
    <text evidence="2">Interacts with COX5B; this interaction may contribute to localize PYROXD2 to the inner face of the inner mitochondrial membrane.</text>
</comment>
<dbReference type="AlphaFoldDB" id="A0A8J3XVS4"/>
<proteinExistence type="predicted"/>
<evidence type="ECO:0000259" key="4">
    <source>
        <dbReference type="Pfam" id="PF01593"/>
    </source>
</evidence>
<accession>A0A8J3XVS4</accession>
<dbReference type="RefSeq" id="WP_203946983.1">
    <property type="nucleotide sequence ID" value="NZ_BOOR01000042.1"/>
</dbReference>
<organism evidence="5 6">
    <name type="scientific">Planotetraspora thailandica</name>
    <dbReference type="NCBI Taxonomy" id="487172"/>
    <lineage>
        <taxon>Bacteria</taxon>
        <taxon>Bacillati</taxon>
        <taxon>Actinomycetota</taxon>
        <taxon>Actinomycetes</taxon>
        <taxon>Streptosporangiales</taxon>
        <taxon>Streptosporangiaceae</taxon>
        <taxon>Planotetraspora</taxon>
    </lineage>
</organism>
<dbReference type="Proteomes" id="UP000605992">
    <property type="component" value="Unassembled WGS sequence"/>
</dbReference>
<comment type="function">
    <text evidence="1">Probable oxidoreductase that may play a role as regulator of mitochondrial function.</text>
</comment>
<evidence type="ECO:0000313" key="6">
    <source>
        <dbReference type="Proteomes" id="UP000605992"/>
    </source>
</evidence>
<evidence type="ECO:0000256" key="3">
    <source>
        <dbReference type="ARBA" id="ARBA00040298"/>
    </source>
</evidence>
<dbReference type="PANTHER" id="PTHR10668:SF103">
    <property type="entry name" value="PYRIDINE NUCLEOTIDE-DISULFIDE OXIDOREDUCTASE DOMAIN-CONTAINING PROTEIN 2"/>
    <property type="match status" value="1"/>
</dbReference>
<gene>
    <name evidence="5" type="primary">crtO</name>
    <name evidence="5" type="ORF">Pth03_52310</name>
</gene>
<protein>
    <recommendedName>
        <fullName evidence="3">Pyridine nucleotide-disulfide oxidoreductase domain-containing protein 2</fullName>
    </recommendedName>
</protein>
<dbReference type="Pfam" id="PF01593">
    <property type="entry name" value="Amino_oxidase"/>
    <property type="match status" value="1"/>
</dbReference>
<evidence type="ECO:0000313" key="5">
    <source>
        <dbReference type="EMBL" id="GII56842.1"/>
    </source>
</evidence>
<dbReference type="EMBL" id="BOOR01000042">
    <property type="protein sequence ID" value="GII56842.1"/>
    <property type="molecule type" value="Genomic_DNA"/>
</dbReference>
<dbReference type="Gene3D" id="3.50.50.60">
    <property type="entry name" value="FAD/NAD(P)-binding domain"/>
    <property type="match status" value="2"/>
</dbReference>
<evidence type="ECO:0000256" key="1">
    <source>
        <dbReference type="ARBA" id="ARBA00037217"/>
    </source>
</evidence>
<evidence type="ECO:0000256" key="2">
    <source>
        <dbReference type="ARBA" id="ARBA00038825"/>
    </source>
</evidence>
<name>A0A8J3XVS4_9ACTN</name>
<keyword evidence="6" id="KW-1185">Reference proteome</keyword>
<dbReference type="InterPro" id="IPR036188">
    <property type="entry name" value="FAD/NAD-bd_sf"/>
</dbReference>
<feature type="domain" description="Amine oxidase" evidence="4">
    <location>
        <begin position="25"/>
        <end position="506"/>
    </location>
</feature>
<reference evidence="5" key="1">
    <citation type="submission" date="2021-01" db="EMBL/GenBank/DDBJ databases">
        <title>Whole genome shotgun sequence of Planotetraspora thailandica NBRC 104271.</title>
        <authorList>
            <person name="Komaki H."/>
            <person name="Tamura T."/>
        </authorList>
    </citation>
    <scope>NUCLEOTIDE SEQUENCE</scope>
    <source>
        <strain evidence="5">NBRC 104271</strain>
    </source>
</reference>
<comment type="caution">
    <text evidence="5">The sequence shown here is derived from an EMBL/GenBank/DDBJ whole genome shotgun (WGS) entry which is preliminary data.</text>
</comment>
<dbReference type="SUPFAM" id="SSF51905">
    <property type="entry name" value="FAD/NAD(P)-binding domain"/>
    <property type="match status" value="1"/>
</dbReference>